<feature type="domain" description="HIT" evidence="2">
    <location>
        <begin position="8"/>
        <end position="118"/>
    </location>
</feature>
<feature type="short sequence motif" description="Histidine triad motif" evidence="1">
    <location>
        <begin position="102"/>
        <end position="106"/>
    </location>
</feature>
<dbReference type="InterPro" id="IPR001310">
    <property type="entry name" value="Histidine_triad_HIT"/>
</dbReference>
<keyword evidence="4" id="KW-1185">Reference proteome</keyword>
<dbReference type="PROSITE" id="PS51084">
    <property type="entry name" value="HIT_2"/>
    <property type="match status" value="1"/>
</dbReference>
<dbReference type="SUPFAM" id="SSF54197">
    <property type="entry name" value="HIT-like"/>
    <property type="match status" value="1"/>
</dbReference>
<evidence type="ECO:0000259" key="2">
    <source>
        <dbReference type="PROSITE" id="PS51084"/>
    </source>
</evidence>
<name>A0ABT7QJX2_9GAMM</name>
<dbReference type="Proteomes" id="UP001168167">
    <property type="component" value="Unassembled WGS sequence"/>
</dbReference>
<organism evidence="3 4">
    <name type="scientific">Candidatus Doriopsillibacter californiensis</name>
    <dbReference type="NCBI Taxonomy" id="2970740"/>
    <lineage>
        <taxon>Bacteria</taxon>
        <taxon>Pseudomonadati</taxon>
        <taxon>Pseudomonadota</taxon>
        <taxon>Gammaproteobacteria</taxon>
        <taxon>Candidatus Tethybacterales</taxon>
        <taxon>Candidatus Persebacteraceae</taxon>
        <taxon>Candidatus Doriopsillibacter</taxon>
    </lineage>
</organism>
<comment type="caution">
    <text evidence="3">The sequence shown here is derived from an EMBL/GenBank/DDBJ whole genome shotgun (WGS) entry which is preliminary data.</text>
</comment>
<dbReference type="Pfam" id="PF01230">
    <property type="entry name" value="HIT"/>
    <property type="match status" value="1"/>
</dbReference>
<dbReference type="PRINTS" id="PR00332">
    <property type="entry name" value="HISTRIAD"/>
</dbReference>
<dbReference type="InterPro" id="IPR011146">
    <property type="entry name" value="HIT-like"/>
</dbReference>
<protein>
    <submittedName>
        <fullName evidence="3">HIT domain-containing protein</fullName>
    </submittedName>
</protein>
<dbReference type="PROSITE" id="PS00892">
    <property type="entry name" value="HIT_1"/>
    <property type="match status" value="1"/>
</dbReference>
<dbReference type="EMBL" id="JANQAO010000001">
    <property type="protein sequence ID" value="MDM5146972.1"/>
    <property type="molecule type" value="Genomic_DNA"/>
</dbReference>
<accession>A0ABT7QJX2</accession>
<proteinExistence type="predicted"/>
<reference evidence="3" key="2">
    <citation type="journal article" date="2023" name="Microbiome">
        <title>Synthase-selected sorting approach identifies a beta-lactone synthase in a nudibranch symbiotic bacterium.</title>
        <authorList>
            <person name="Dzunkova M."/>
            <person name="La Clair J.J."/>
            <person name="Tyml T."/>
            <person name="Doud D."/>
            <person name="Schulz F."/>
            <person name="Piquer-Esteban S."/>
            <person name="Porcel Sanchis D."/>
            <person name="Osborn A."/>
            <person name="Robinson D."/>
            <person name="Louie K.B."/>
            <person name="Bowen B.P."/>
            <person name="Bowers R.M."/>
            <person name="Lee J."/>
            <person name="Arnau V."/>
            <person name="Diaz-Villanueva W."/>
            <person name="Stepanauskas R."/>
            <person name="Gosliner T."/>
            <person name="Date S.V."/>
            <person name="Northen T.R."/>
            <person name="Cheng J.F."/>
            <person name="Burkart M.D."/>
            <person name="Woyke T."/>
        </authorList>
    </citation>
    <scope>NUCLEOTIDE SEQUENCE</scope>
    <source>
        <strain evidence="3">Df01</strain>
    </source>
</reference>
<gene>
    <name evidence="3" type="ORF">NQX30_01035</name>
</gene>
<reference evidence="3" key="1">
    <citation type="submission" date="2022-08" db="EMBL/GenBank/DDBJ databases">
        <authorList>
            <person name="Dzunkova M."/>
            <person name="La Clair J."/>
            <person name="Tyml T."/>
            <person name="Doud D."/>
            <person name="Schulz F."/>
            <person name="Piquer S."/>
            <person name="Porcel Sanchis D."/>
            <person name="Osborn A."/>
            <person name="Robinson D."/>
            <person name="Louie K.B."/>
            <person name="Bowen B.P."/>
            <person name="Bowers R."/>
            <person name="Lee J."/>
            <person name="Arnau Llombart V."/>
            <person name="Diaz Villanueva W."/>
            <person name="Gosliner T."/>
            <person name="Northen T."/>
            <person name="Cheng J.-F."/>
            <person name="Burkart M.D."/>
            <person name="Woyke T."/>
        </authorList>
    </citation>
    <scope>NUCLEOTIDE SEQUENCE</scope>
    <source>
        <strain evidence="3">Df01</strain>
    </source>
</reference>
<sequence length="121" mass="13342">MIYDNSNVFAKILRNELPCNKIYESEYSLAFYDISPQATIHALVITKCAYVSFADFSARASEAEIVGYIRDIGEVARLLGVEADGYRLIANHGANANQEVPHLHVHIFAGQKLGSLLSPSQ</sequence>
<evidence type="ECO:0000313" key="4">
    <source>
        <dbReference type="Proteomes" id="UP001168167"/>
    </source>
</evidence>
<dbReference type="PANTHER" id="PTHR23089">
    <property type="entry name" value="HISTIDINE TRIAD HIT PROTEIN"/>
    <property type="match status" value="1"/>
</dbReference>
<dbReference type="Gene3D" id="3.30.428.10">
    <property type="entry name" value="HIT-like"/>
    <property type="match status" value="1"/>
</dbReference>
<evidence type="ECO:0000313" key="3">
    <source>
        <dbReference type="EMBL" id="MDM5146972.1"/>
    </source>
</evidence>
<dbReference type="InterPro" id="IPR019808">
    <property type="entry name" value="Histidine_triad_CS"/>
</dbReference>
<evidence type="ECO:0000256" key="1">
    <source>
        <dbReference type="PROSITE-ProRule" id="PRU00464"/>
    </source>
</evidence>
<dbReference type="InterPro" id="IPR036265">
    <property type="entry name" value="HIT-like_sf"/>
</dbReference>